<name>A0ABV4BLT4_9GAMM</name>
<proteinExistence type="predicted"/>
<dbReference type="Proteomes" id="UP001564408">
    <property type="component" value="Unassembled WGS sequence"/>
</dbReference>
<gene>
    <name evidence="1" type="ORF">ABC977_13510</name>
</gene>
<evidence type="ECO:0000313" key="1">
    <source>
        <dbReference type="EMBL" id="MEY6433420.1"/>
    </source>
</evidence>
<protein>
    <recommendedName>
        <fullName evidence="3">ATPase</fullName>
    </recommendedName>
</protein>
<reference evidence="1 2" key="1">
    <citation type="submission" date="2024-05" db="EMBL/GenBank/DDBJ databases">
        <title>Genome Sequence and Characterization of the New Strain Purple Sulfur Bacterium of Genus Thioalkalicoccus.</title>
        <authorList>
            <person name="Bryantseva I.A."/>
            <person name="Kyndt J.A."/>
            <person name="Imhoff J.F."/>
        </authorList>
    </citation>
    <scope>NUCLEOTIDE SEQUENCE [LARGE SCALE GENOMIC DNA]</scope>
    <source>
        <strain evidence="1 2">Um2</strain>
    </source>
</reference>
<comment type="caution">
    <text evidence="1">The sequence shown here is derived from an EMBL/GenBank/DDBJ whole genome shotgun (WGS) entry which is preliminary data.</text>
</comment>
<keyword evidence="2" id="KW-1185">Reference proteome</keyword>
<dbReference type="EMBL" id="JBDKXB010000021">
    <property type="protein sequence ID" value="MEY6433420.1"/>
    <property type="molecule type" value="Genomic_DNA"/>
</dbReference>
<evidence type="ECO:0000313" key="2">
    <source>
        <dbReference type="Proteomes" id="UP001564408"/>
    </source>
</evidence>
<sequence length="113" mass="12259">MPSTIDQVDTRAVDHAINRVLAAEEAGRAALKQCTEQAAALVAAAEAQADRISRRTERRIQTAHAIADRHLERVLLGLAKTAAEEDPHDLLPPIGEIDRAIERLIDEMIGPPA</sequence>
<dbReference type="RefSeq" id="WP_369667803.1">
    <property type="nucleotide sequence ID" value="NZ_JBDKXB010000021.1"/>
</dbReference>
<evidence type="ECO:0008006" key="3">
    <source>
        <dbReference type="Google" id="ProtNLM"/>
    </source>
</evidence>
<accession>A0ABV4BLT4</accession>
<organism evidence="1 2">
    <name type="scientific">Thioalkalicoccus limnaeus</name>
    <dbReference type="NCBI Taxonomy" id="120681"/>
    <lineage>
        <taxon>Bacteria</taxon>
        <taxon>Pseudomonadati</taxon>
        <taxon>Pseudomonadota</taxon>
        <taxon>Gammaproteobacteria</taxon>
        <taxon>Chromatiales</taxon>
        <taxon>Chromatiaceae</taxon>
        <taxon>Thioalkalicoccus</taxon>
    </lineage>
</organism>